<dbReference type="SMART" id="SM00421">
    <property type="entry name" value="HTH_LUXR"/>
    <property type="match status" value="1"/>
</dbReference>
<protein>
    <submittedName>
        <fullName evidence="2">Bacterial regulatory protein, luxR family</fullName>
    </submittedName>
</protein>
<dbReference type="KEGG" id="cbd:CBUD_2071"/>
<evidence type="ECO:0000313" key="2">
    <source>
        <dbReference type="EMBL" id="ABS78408.1"/>
    </source>
</evidence>
<dbReference type="InterPro" id="IPR016032">
    <property type="entry name" value="Sig_transdc_resp-reg_C-effctor"/>
</dbReference>
<dbReference type="AlphaFoldDB" id="A9KGZ0"/>
<dbReference type="Gene3D" id="1.10.10.10">
    <property type="entry name" value="Winged helix-like DNA-binding domain superfamily/Winged helix DNA-binding domain"/>
    <property type="match status" value="1"/>
</dbReference>
<organism evidence="2 3">
    <name type="scientific">Coxiella burnetii (strain Dugway 5J108-111)</name>
    <dbReference type="NCBI Taxonomy" id="434922"/>
    <lineage>
        <taxon>Bacteria</taxon>
        <taxon>Pseudomonadati</taxon>
        <taxon>Pseudomonadota</taxon>
        <taxon>Gammaproteobacteria</taxon>
        <taxon>Legionellales</taxon>
        <taxon>Coxiellaceae</taxon>
        <taxon>Coxiella</taxon>
    </lineage>
</organism>
<name>A9KGZ0_COXBN</name>
<feature type="domain" description="HTH luxR-type" evidence="1">
    <location>
        <begin position="6"/>
        <end position="63"/>
    </location>
</feature>
<dbReference type="Pfam" id="PF00196">
    <property type="entry name" value="GerE"/>
    <property type="match status" value="1"/>
</dbReference>
<dbReference type="InterPro" id="IPR036388">
    <property type="entry name" value="WH-like_DNA-bd_sf"/>
</dbReference>
<dbReference type="HOGENOM" id="CLU_2698411_0_0_6"/>
<dbReference type="Proteomes" id="UP000008555">
    <property type="component" value="Chromosome"/>
</dbReference>
<dbReference type="GO" id="GO:0006355">
    <property type="term" value="P:regulation of DNA-templated transcription"/>
    <property type="evidence" value="ECO:0007669"/>
    <property type="project" value="InterPro"/>
</dbReference>
<proteinExistence type="predicted"/>
<dbReference type="SUPFAM" id="SSF46894">
    <property type="entry name" value="C-terminal effector domain of the bipartite response regulators"/>
    <property type="match status" value="1"/>
</dbReference>
<dbReference type="InterPro" id="IPR000792">
    <property type="entry name" value="Tscrpt_reg_LuxR_C"/>
</dbReference>
<sequence length="73" mass="8650">MIHTPGVYLTPRELEISLLLLRRQRYKAIAEQLCLSSRSVEYYVQNIKLKFYCRNKKTLIAELEKLHLNLGKT</sequence>
<reference evidence="2 3" key="1">
    <citation type="journal article" date="2009" name="Infect. Immun.">
        <title>Comparative genomics reveal extensive transposon-mediated genomic plasticity and diversity among potential effector proteins within the genus Coxiella.</title>
        <authorList>
            <person name="Beare P.A."/>
            <person name="Unsworth N."/>
            <person name="Andoh M."/>
            <person name="Voth D.E."/>
            <person name="Omsland A."/>
            <person name="Gilk S.D."/>
            <person name="Williams K.P."/>
            <person name="Sobral B.W."/>
            <person name="Kupko J.J.III."/>
            <person name="Porcella S.F."/>
            <person name="Samuel J.E."/>
            <person name="Heinzen R.A."/>
        </authorList>
    </citation>
    <scope>NUCLEOTIDE SEQUENCE [LARGE SCALE GENOMIC DNA]</scope>
    <source>
        <strain evidence="2 3">Dugway 5J108-111</strain>
    </source>
</reference>
<evidence type="ECO:0000259" key="1">
    <source>
        <dbReference type="SMART" id="SM00421"/>
    </source>
</evidence>
<dbReference type="EMBL" id="CP000733">
    <property type="protein sequence ID" value="ABS78408.1"/>
    <property type="molecule type" value="Genomic_DNA"/>
</dbReference>
<gene>
    <name evidence="2" type="ordered locus">CBUD_2071</name>
</gene>
<dbReference type="RefSeq" id="WP_005769684.1">
    <property type="nucleotide sequence ID" value="NC_009727.1"/>
</dbReference>
<accession>A9KGZ0</accession>
<dbReference type="GO" id="GO:0003677">
    <property type="term" value="F:DNA binding"/>
    <property type="evidence" value="ECO:0007669"/>
    <property type="project" value="InterPro"/>
</dbReference>
<evidence type="ECO:0000313" key="3">
    <source>
        <dbReference type="Proteomes" id="UP000008555"/>
    </source>
</evidence>